<dbReference type="GO" id="GO:0016787">
    <property type="term" value="F:hydrolase activity"/>
    <property type="evidence" value="ECO:0007669"/>
    <property type="project" value="UniProtKB-KW"/>
</dbReference>
<keyword evidence="1" id="KW-0479">Metal-binding</keyword>
<proteinExistence type="predicted"/>
<organism evidence="3 4">
    <name type="scientific">Klebsiella pneumoniae subsp. ozaenae</name>
    <dbReference type="NCBI Taxonomy" id="574"/>
    <lineage>
        <taxon>Bacteria</taxon>
        <taxon>Pseudomonadati</taxon>
        <taxon>Pseudomonadota</taxon>
        <taxon>Gammaproteobacteria</taxon>
        <taxon>Enterobacterales</taxon>
        <taxon>Enterobacteriaceae</taxon>
        <taxon>Klebsiella/Raoultella group</taxon>
        <taxon>Klebsiella</taxon>
        <taxon>Klebsiella pneumoniae complex</taxon>
    </lineage>
</organism>
<sequence length="111" mass="11816">MMDPPRPEAITAIADCLQAGIRVKMITGDHPQTAMSIGKMLGIGNAGNAITGRELEVMDDAQLSVAAQQFDIFARTSPEDKFRLVQALQSKKEIVGMTGGWGERCPGVEAG</sequence>
<dbReference type="Gene3D" id="3.40.50.1000">
    <property type="entry name" value="HAD superfamily/HAD-like"/>
    <property type="match status" value="1"/>
</dbReference>
<protein>
    <submittedName>
        <fullName evidence="3">Cation-transporting P-type ATPase</fullName>
        <ecNumber evidence="3">3.6.3.8</ecNumber>
    </submittedName>
</protein>
<reference evidence="3 4" key="1">
    <citation type="submission" date="2018-06" db="EMBL/GenBank/DDBJ databases">
        <authorList>
            <consortium name="Pathogen Informatics"/>
            <person name="Doyle S."/>
        </authorList>
    </citation>
    <scope>NUCLEOTIDE SEQUENCE [LARGE SCALE GENOMIC DNA]</scope>
    <source>
        <strain evidence="3 4">NCTC10313</strain>
    </source>
</reference>
<gene>
    <name evidence="3" type="ORF">NCTC10313_02349</name>
</gene>
<dbReference type="InterPro" id="IPR036412">
    <property type="entry name" value="HAD-like_sf"/>
</dbReference>
<keyword evidence="2" id="KW-0460">Magnesium</keyword>
<dbReference type="InterPro" id="IPR023214">
    <property type="entry name" value="HAD_sf"/>
</dbReference>
<dbReference type="EC" id="3.6.3.8" evidence="3"/>
<dbReference type="GO" id="GO:0005886">
    <property type="term" value="C:plasma membrane"/>
    <property type="evidence" value="ECO:0007669"/>
    <property type="project" value="TreeGrafter"/>
</dbReference>
<dbReference type="EMBL" id="UGLW01000003">
    <property type="protein sequence ID" value="STU64070.1"/>
    <property type="molecule type" value="Genomic_DNA"/>
</dbReference>
<dbReference type="Pfam" id="PF00702">
    <property type="entry name" value="Hydrolase"/>
    <property type="match status" value="1"/>
</dbReference>
<name>A0A377ZC14_KLEPO</name>
<dbReference type="Proteomes" id="UP000254487">
    <property type="component" value="Unassembled WGS sequence"/>
</dbReference>
<evidence type="ECO:0000313" key="3">
    <source>
        <dbReference type="EMBL" id="STU64070.1"/>
    </source>
</evidence>
<evidence type="ECO:0000313" key="4">
    <source>
        <dbReference type="Proteomes" id="UP000254487"/>
    </source>
</evidence>
<keyword evidence="3" id="KW-0378">Hydrolase</keyword>
<evidence type="ECO:0000256" key="2">
    <source>
        <dbReference type="ARBA" id="ARBA00022842"/>
    </source>
</evidence>
<dbReference type="GO" id="GO:0046872">
    <property type="term" value="F:metal ion binding"/>
    <property type="evidence" value="ECO:0007669"/>
    <property type="project" value="UniProtKB-KW"/>
</dbReference>
<dbReference type="AlphaFoldDB" id="A0A377ZC14"/>
<dbReference type="PANTHER" id="PTHR24093:SF506">
    <property type="entry name" value="CATION-TRANSPORTING ATPASE PMA1"/>
    <property type="match status" value="1"/>
</dbReference>
<dbReference type="PANTHER" id="PTHR24093">
    <property type="entry name" value="CATION TRANSPORTING ATPASE"/>
    <property type="match status" value="1"/>
</dbReference>
<dbReference type="GO" id="GO:0005388">
    <property type="term" value="F:P-type calcium transporter activity"/>
    <property type="evidence" value="ECO:0007669"/>
    <property type="project" value="TreeGrafter"/>
</dbReference>
<dbReference type="SUPFAM" id="SSF56784">
    <property type="entry name" value="HAD-like"/>
    <property type="match status" value="1"/>
</dbReference>
<evidence type="ECO:0000256" key="1">
    <source>
        <dbReference type="ARBA" id="ARBA00022723"/>
    </source>
</evidence>
<accession>A0A377ZC14</accession>